<feature type="signal peptide" evidence="5">
    <location>
        <begin position="1"/>
        <end position="21"/>
    </location>
</feature>
<dbReference type="InterPro" id="IPR050281">
    <property type="entry name" value="Flavin_monoamine_oxidase"/>
</dbReference>
<evidence type="ECO:0000256" key="3">
    <source>
        <dbReference type="PIRSR" id="PIRSR601613-1"/>
    </source>
</evidence>
<dbReference type="PANTHER" id="PTHR10742">
    <property type="entry name" value="FLAVIN MONOAMINE OXIDASE"/>
    <property type="match status" value="1"/>
</dbReference>
<dbReference type="Proteomes" id="UP000800094">
    <property type="component" value="Unassembled WGS sequence"/>
</dbReference>
<dbReference type="AlphaFoldDB" id="A0A6A6J334"/>
<evidence type="ECO:0000313" key="8">
    <source>
        <dbReference type="Proteomes" id="UP000800094"/>
    </source>
</evidence>
<dbReference type="Gene3D" id="3.90.660.10">
    <property type="match status" value="1"/>
</dbReference>
<evidence type="ECO:0000256" key="4">
    <source>
        <dbReference type="RuleBase" id="RU362067"/>
    </source>
</evidence>
<accession>A0A6A6J334</accession>
<evidence type="ECO:0000256" key="1">
    <source>
        <dbReference type="ARBA" id="ARBA00001974"/>
    </source>
</evidence>
<name>A0A6A6J334_9PLEO</name>
<dbReference type="RefSeq" id="XP_033692259.1">
    <property type="nucleotide sequence ID" value="XM_033822754.1"/>
</dbReference>
<reference evidence="7" key="1">
    <citation type="journal article" date="2020" name="Stud. Mycol.">
        <title>101 Dothideomycetes genomes: a test case for predicting lifestyles and emergence of pathogens.</title>
        <authorList>
            <person name="Haridas S."/>
            <person name="Albert R."/>
            <person name="Binder M."/>
            <person name="Bloem J."/>
            <person name="Labutti K."/>
            <person name="Salamov A."/>
            <person name="Andreopoulos B."/>
            <person name="Baker S."/>
            <person name="Barry K."/>
            <person name="Bills G."/>
            <person name="Bluhm B."/>
            <person name="Cannon C."/>
            <person name="Castanera R."/>
            <person name="Culley D."/>
            <person name="Daum C."/>
            <person name="Ezra D."/>
            <person name="Gonzalez J."/>
            <person name="Henrissat B."/>
            <person name="Kuo A."/>
            <person name="Liang C."/>
            <person name="Lipzen A."/>
            <person name="Lutzoni F."/>
            <person name="Magnuson J."/>
            <person name="Mondo S."/>
            <person name="Nolan M."/>
            <person name="Ohm R."/>
            <person name="Pangilinan J."/>
            <person name="Park H.-J."/>
            <person name="Ramirez L."/>
            <person name="Alfaro M."/>
            <person name="Sun H."/>
            <person name="Tritt A."/>
            <person name="Yoshinaga Y."/>
            <person name="Zwiers L.-H."/>
            <person name="Turgeon B."/>
            <person name="Goodwin S."/>
            <person name="Spatafora J."/>
            <person name="Crous P."/>
            <person name="Grigoriev I."/>
        </authorList>
    </citation>
    <scope>NUCLEOTIDE SEQUENCE</scope>
    <source>
        <strain evidence="7">CBS 122368</strain>
    </source>
</reference>
<sequence>MHSTRLFFSGAILLYLYSVHCTPLGHPVHNDVGSCRKTKVAVLGAGMAGITAAKTLSDRGIRDFIIVERNDRIGGRVWSVPFGHRGGQAGGVPYVVELGANWVHGTKNDNRPENPIFSLAEKHDLASHLSNYSNALVFDSSGAVDPDTVVNLTSEFELAFSETKKDADVMLLNGLPDRSLRNGLLEQHWDPQGDPLKLVMEWYAVDFELAQTADVSSQLFSTVASMSTHAYFSEDNLLVNDPRGYETIIHEEAKEILGEDLDDSRLLLKHRVSHIDNTDNSKIIVWTDRSGAGGCIEAEYAIMTFSLGVLKQPDAVQFYPKLPTWKKRAINKMQMGTYTKIFMQFPPDDVFWDKSVQFHVHASEKKGYYPVFQNLDHKDFYPGSGILFATVVGDQALRVERQADEETKEQLMQVLREMFPEKNIPKPLDFYYPRWSTTDWAYGSYSNVPPGMTLEMRENLRANVGRLWFAGEHTSINWFGFLQGAYFEGQKIGERLAARLNGDTIGGEELKYYAVPNKTTDPSEWNDENGVEEGTLKTLALFMSEEGAEA</sequence>
<comment type="similarity">
    <text evidence="4">Belongs to the flavin monoamine oxidase family.</text>
</comment>
<feature type="domain" description="Amine oxidase" evidence="6">
    <location>
        <begin position="47"/>
        <end position="490"/>
    </location>
</feature>
<dbReference type="Pfam" id="PF01593">
    <property type="entry name" value="Amino_oxidase"/>
    <property type="match status" value="1"/>
</dbReference>
<dbReference type="InterPro" id="IPR001613">
    <property type="entry name" value="Flavin_amine_oxidase"/>
</dbReference>
<dbReference type="EC" id="1.4.3.-" evidence="4"/>
<keyword evidence="4" id="KW-0274">FAD</keyword>
<comment type="cofactor">
    <cofactor evidence="1 4">
        <name>FAD</name>
        <dbReference type="ChEBI" id="CHEBI:57692"/>
    </cofactor>
</comment>
<organism evidence="7 8">
    <name type="scientific">Trematosphaeria pertusa</name>
    <dbReference type="NCBI Taxonomy" id="390896"/>
    <lineage>
        <taxon>Eukaryota</taxon>
        <taxon>Fungi</taxon>
        <taxon>Dikarya</taxon>
        <taxon>Ascomycota</taxon>
        <taxon>Pezizomycotina</taxon>
        <taxon>Dothideomycetes</taxon>
        <taxon>Pleosporomycetidae</taxon>
        <taxon>Pleosporales</taxon>
        <taxon>Massarineae</taxon>
        <taxon>Trematosphaeriaceae</taxon>
        <taxon>Trematosphaeria</taxon>
    </lineage>
</organism>
<feature type="chain" id="PRO_5025607357" description="Amine oxidase" evidence="5">
    <location>
        <begin position="22"/>
        <end position="550"/>
    </location>
</feature>
<dbReference type="GO" id="GO:0006598">
    <property type="term" value="P:polyamine catabolic process"/>
    <property type="evidence" value="ECO:0007669"/>
    <property type="project" value="TreeGrafter"/>
</dbReference>
<evidence type="ECO:0000313" key="7">
    <source>
        <dbReference type="EMBL" id="KAF2257255.1"/>
    </source>
</evidence>
<evidence type="ECO:0000256" key="2">
    <source>
        <dbReference type="ARBA" id="ARBA00023002"/>
    </source>
</evidence>
<evidence type="ECO:0000256" key="5">
    <source>
        <dbReference type="SAM" id="SignalP"/>
    </source>
</evidence>
<feature type="binding site" evidence="3">
    <location>
        <position position="272"/>
    </location>
    <ligand>
        <name>FAD</name>
        <dbReference type="ChEBI" id="CHEBI:57692"/>
    </ligand>
</feature>
<keyword evidence="8" id="KW-1185">Reference proteome</keyword>
<dbReference type="SUPFAM" id="SSF54373">
    <property type="entry name" value="FAD-linked reductases, C-terminal domain"/>
    <property type="match status" value="1"/>
</dbReference>
<dbReference type="Gene3D" id="3.50.50.60">
    <property type="entry name" value="FAD/NAD(P)-binding domain"/>
    <property type="match status" value="1"/>
</dbReference>
<evidence type="ECO:0000259" key="6">
    <source>
        <dbReference type="Pfam" id="PF01593"/>
    </source>
</evidence>
<gene>
    <name evidence="7" type="ORF">BU26DRAFT_39711</name>
</gene>
<proteinExistence type="inferred from homology"/>
<dbReference type="GO" id="GO:0016491">
    <property type="term" value="F:oxidoreductase activity"/>
    <property type="evidence" value="ECO:0007669"/>
    <property type="project" value="UniProtKB-KW"/>
</dbReference>
<dbReference type="PRINTS" id="PR00757">
    <property type="entry name" value="AMINEOXDASEF"/>
</dbReference>
<dbReference type="EMBL" id="ML987189">
    <property type="protein sequence ID" value="KAF2257255.1"/>
    <property type="molecule type" value="Genomic_DNA"/>
</dbReference>
<dbReference type="PANTHER" id="PTHR10742:SF313">
    <property type="entry name" value="AMINE OXIDASE"/>
    <property type="match status" value="1"/>
</dbReference>
<protein>
    <recommendedName>
        <fullName evidence="4">Amine oxidase</fullName>
        <ecNumber evidence="4">1.4.3.-</ecNumber>
    </recommendedName>
</protein>
<dbReference type="InterPro" id="IPR002937">
    <property type="entry name" value="Amino_oxidase"/>
</dbReference>
<dbReference type="InterPro" id="IPR036188">
    <property type="entry name" value="FAD/NAD-bd_sf"/>
</dbReference>
<keyword evidence="5" id="KW-0732">Signal</keyword>
<dbReference type="SUPFAM" id="SSF51905">
    <property type="entry name" value="FAD/NAD(P)-binding domain"/>
    <property type="match status" value="1"/>
</dbReference>
<dbReference type="GeneID" id="54576084"/>
<keyword evidence="4" id="KW-0285">Flavoprotein</keyword>
<dbReference type="OrthoDB" id="5046242at2759"/>
<keyword evidence="2 4" id="KW-0560">Oxidoreductase</keyword>